<keyword evidence="6" id="KW-1185">Reference proteome</keyword>
<evidence type="ECO:0000256" key="3">
    <source>
        <dbReference type="ARBA" id="ARBA00023163"/>
    </source>
</evidence>
<comment type="caution">
    <text evidence="5">The sequence shown here is derived from an EMBL/GenBank/DDBJ whole genome shotgun (WGS) entry which is preliminary data.</text>
</comment>
<evidence type="ECO:0000259" key="4">
    <source>
        <dbReference type="PROSITE" id="PS01124"/>
    </source>
</evidence>
<dbReference type="PROSITE" id="PS00041">
    <property type="entry name" value="HTH_ARAC_FAMILY_1"/>
    <property type="match status" value="1"/>
</dbReference>
<evidence type="ECO:0000256" key="2">
    <source>
        <dbReference type="ARBA" id="ARBA00023125"/>
    </source>
</evidence>
<dbReference type="InterPro" id="IPR018060">
    <property type="entry name" value="HTH_AraC"/>
</dbReference>
<dbReference type="SMART" id="SM00342">
    <property type="entry name" value="HTH_ARAC"/>
    <property type="match status" value="1"/>
</dbReference>
<dbReference type="GO" id="GO:0009893">
    <property type="term" value="P:positive regulation of metabolic process"/>
    <property type="evidence" value="ECO:0007669"/>
    <property type="project" value="UniProtKB-ARBA"/>
</dbReference>
<organism evidence="5 6">
    <name type="scientific">Marinobacter oulmenensis</name>
    <dbReference type="NCBI Taxonomy" id="643747"/>
    <lineage>
        <taxon>Bacteria</taxon>
        <taxon>Pseudomonadati</taxon>
        <taxon>Pseudomonadota</taxon>
        <taxon>Gammaproteobacteria</taxon>
        <taxon>Pseudomonadales</taxon>
        <taxon>Marinobacteraceae</taxon>
        <taxon>Marinobacter</taxon>
    </lineage>
</organism>
<dbReference type="EMBL" id="JACHFE010000005">
    <property type="protein sequence ID" value="MBB5321663.1"/>
    <property type="molecule type" value="Genomic_DNA"/>
</dbReference>
<name>A0A840UBT4_9GAMM</name>
<proteinExistence type="predicted"/>
<dbReference type="InterPro" id="IPR053142">
    <property type="entry name" value="PchR_regulatory_protein"/>
</dbReference>
<keyword evidence="2 5" id="KW-0238">DNA-binding</keyword>
<evidence type="ECO:0000313" key="5">
    <source>
        <dbReference type="EMBL" id="MBB5321663.1"/>
    </source>
</evidence>
<dbReference type="Pfam" id="PF12833">
    <property type="entry name" value="HTH_18"/>
    <property type="match status" value="1"/>
</dbReference>
<dbReference type="Proteomes" id="UP000591735">
    <property type="component" value="Unassembled WGS sequence"/>
</dbReference>
<dbReference type="InterPro" id="IPR009057">
    <property type="entry name" value="Homeodomain-like_sf"/>
</dbReference>
<evidence type="ECO:0000256" key="1">
    <source>
        <dbReference type="ARBA" id="ARBA00023015"/>
    </source>
</evidence>
<dbReference type="PANTHER" id="PTHR47893">
    <property type="entry name" value="REGULATORY PROTEIN PCHR"/>
    <property type="match status" value="1"/>
</dbReference>
<accession>A0A840UBT4</accession>
<dbReference type="PANTHER" id="PTHR47893:SF1">
    <property type="entry name" value="REGULATORY PROTEIN PCHR"/>
    <property type="match status" value="1"/>
</dbReference>
<keyword evidence="3" id="KW-0804">Transcription</keyword>
<dbReference type="GO" id="GO:0003700">
    <property type="term" value="F:DNA-binding transcription factor activity"/>
    <property type="evidence" value="ECO:0007669"/>
    <property type="project" value="InterPro"/>
</dbReference>
<evidence type="ECO:0000313" key="6">
    <source>
        <dbReference type="Proteomes" id="UP000591735"/>
    </source>
</evidence>
<dbReference type="Gene3D" id="1.10.10.60">
    <property type="entry name" value="Homeodomain-like"/>
    <property type="match status" value="2"/>
</dbReference>
<keyword evidence="1" id="KW-0805">Transcription regulation</keyword>
<sequence length="329" mass="36668">MSSIPSESGNQEVRGQRYRVRDFLEFGAHYAIDYRFPDAPHHDGNAEDSVVAEGCIDEHSLSSGFRFTFSDLAIHQPYESVSFGHAPLLVLVVLAGQVQLRIGAMERELQPGMAVTMQLHSEYALQALQQPQASLNTVTLAFDPRGADVGRAAPPTLHQLLSRVQDPLHVWHVPPALMAQLSDSDLSTLADLQRSLVLEGLALQLAGRAIPEGSPRSSAAAPVSSQQRERLELVRQRLAFAPHREYSFDELARLAAMSPSSLRTKFRATYGLPLFDYLRRCRLELARQYLEQGLSVQQTAHRVGYRHSTNFATAFRRQFGVSPRQQSKD</sequence>
<gene>
    <name evidence="5" type="ORF">HNR38_002157</name>
</gene>
<dbReference type="SUPFAM" id="SSF46689">
    <property type="entry name" value="Homeodomain-like"/>
    <property type="match status" value="2"/>
</dbReference>
<dbReference type="InterPro" id="IPR018062">
    <property type="entry name" value="HTH_AraC-typ_CS"/>
</dbReference>
<reference evidence="5 6" key="1">
    <citation type="submission" date="2020-08" db="EMBL/GenBank/DDBJ databases">
        <title>Genomic Encyclopedia of Type Strains, Phase IV (KMG-IV): sequencing the most valuable type-strain genomes for metagenomic binning, comparative biology and taxonomic classification.</title>
        <authorList>
            <person name="Goeker M."/>
        </authorList>
    </citation>
    <scope>NUCLEOTIDE SEQUENCE [LARGE SCALE GENOMIC DNA]</scope>
    <source>
        <strain evidence="5 6">DSM 22359</strain>
    </source>
</reference>
<dbReference type="PROSITE" id="PS01124">
    <property type="entry name" value="HTH_ARAC_FAMILY_2"/>
    <property type="match status" value="1"/>
</dbReference>
<dbReference type="RefSeq" id="WP_221275769.1">
    <property type="nucleotide sequence ID" value="NZ_JACHFE010000005.1"/>
</dbReference>
<feature type="domain" description="HTH araC/xylS-type" evidence="4">
    <location>
        <begin position="232"/>
        <end position="329"/>
    </location>
</feature>
<dbReference type="GO" id="GO:0043565">
    <property type="term" value="F:sequence-specific DNA binding"/>
    <property type="evidence" value="ECO:0007669"/>
    <property type="project" value="InterPro"/>
</dbReference>
<protein>
    <submittedName>
        <fullName evidence="5">AraC-like DNA-binding protein</fullName>
    </submittedName>
</protein>
<dbReference type="AlphaFoldDB" id="A0A840UBT4"/>